<dbReference type="EMBL" id="AP009093">
    <property type="protein sequence ID" value="BAI39967.1"/>
    <property type="molecule type" value="Genomic_DNA"/>
</dbReference>
<proteinExistence type="predicted"/>
<organism evidence="1">
    <name type="scientific">Oryza sativa subsp. indica</name>
    <name type="common">Rice</name>
    <dbReference type="NCBI Taxonomy" id="39946"/>
    <lineage>
        <taxon>Eukaryota</taxon>
        <taxon>Viridiplantae</taxon>
        <taxon>Streptophyta</taxon>
        <taxon>Embryophyta</taxon>
        <taxon>Tracheophyta</taxon>
        <taxon>Spermatophyta</taxon>
        <taxon>Magnoliopsida</taxon>
        <taxon>Liliopsida</taxon>
        <taxon>Poales</taxon>
        <taxon>Poaceae</taxon>
        <taxon>BOP clade</taxon>
        <taxon>Oryzoideae</taxon>
        <taxon>Oryzeae</taxon>
        <taxon>Oryzinae</taxon>
        <taxon>Oryza</taxon>
        <taxon>Oryza sativa</taxon>
    </lineage>
</organism>
<protein>
    <submittedName>
        <fullName evidence="1">Uncharacterized protein K0116D04.10</fullName>
    </submittedName>
    <submittedName>
        <fullName evidence="2">Uncharacterized protein K0413C07.41</fullName>
    </submittedName>
</protein>
<evidence type="ECO:0000313" key="2">
    <source>
        <dbReference type="EMBL" id="BAI39967.1"/>
    </source>
</evidence>
<name>C8TFB4_ORYSI</name>
<sequence length="61" mass="6888">MASFFSEQNRSAMGNLARPRLRQSLMVSIAAMADSELGARSDIEDLVEKDREIRVEKNWGC</sequence>
<accession>C8TFB4</accession>
<gene>
    <name evidence="1" type="primary">K0116D04.10</name>
    <name evidence="2" type="synonym">K0413C07.41</name>
</gene>
<reference evidence="1" key="1">
    <citation type="journal article" date="2009" name="Plant J.">
        <title>Comparative analysis of complete orthologous centromeres from two subspecies of rice reveals rapid variation of centromere organization and structure.</title>
        <authorList>
            <person name="Wu J."/>
            <person name="Fujisawa M."/>
            <person name="Tian Z."/>
            <person name="Yamagata H."/>
            <person name="Kamiya K."/>
            <person name="Shibata M."/>
            <person name="Hosokawa S."/>
            <person name="Ito Y."/>
            <person name="Hamada M."/>
            <person name="Katagiri S."/>
            <person name="Kurita K."/>
            <person name="Yamamoto M."/>
            <person name="Kikuta A."/>
            <person name="Machita K."/>
            <person name="Karasawa W."/>
            <person name="Kanamori H."/>
            <person name="Namiki N."/>
            <person name="Mizuno H."/>
            <person name="Ma J."/>
            <person name="Sasaki T."/>
            <person name="Matsumoto T."/>
        </authorList>
    </citation>
    <scope>NUCLEOTIDE SEQUENCE</scope>
</reference>
<dbReference type="EMBL" id="AP009088">
    <property type="protein sequence ID" value="BAI39836.1"/>
    <property type="molecule type" value="Genomic_DNA"/>
</dbReference>
<evidence type="ECO:0000313" key="1">
    <source>
        <dbReference type="EMBL" id="BAI39836.1"/>
    </source>
</evidence>
<dbReference type="AlphaFoldDB" id="C8TFB4"/>